<dbReference type="Proteomes" id="UP001281447">
    <property type="component" value="Unassembled WGS sequence"/>
</dbReference>
<accession>A0ABU5C6R5</accession>
<dbReference type="EMBL" id="JAWDIP010000003">
    <property type="protein sequence ID" value="MDY0395009.1"/>
    <property type="molecule type" value="Genomic_DNA"/>
</dbReference>
<keyword evidence="2" id="KW-1185">Reference proteome</keyword>
<organism evidence="1 2">
    <name type="scientific">Tigheibacillus halophilus</name>
    <dbReference type="NCBI Taxonomy" id="361280"/>
    <lineage>
        <taxon>Bacteria</taxon>
        <taxon>Bacillati</taxon>
        <taxon>Bacillota</taxon>
        <taxon>Bacilli</taxon>
        <taxon>Bacillales</taxon>
        <taxon>Bacillaceae</taxon>
        <taxon>Tigheibacillus</taxon>
    </lineage>
</organism>
<dbReference type="InterPro" id="IPR053028">
    <property type="entry name" value="Spo0E-like_phosphatase"/>
</dbReference>
<comment type="caution">
    <text evidence="1">The sequence shown here is derived from an EMBL/GenBank/DDBJ whole genome shotgun (WGS) entry which is preliminary data.</text>
</comment>
<protein>
    <submittedName>
        <fullName evidence="1">Aspartyl-phosphate phosphatase Spo0E family protein</fullName>
    </submittedName>
</protein>
<dbReference type="RefSeq" id="WP_390355758.1">
    <property type="nucleotide sequence ID" value="NZ_JBHUIZ010000012.1"/>
</dbReference>
<dbReference type="InterPro" id="IPR037208">
    <property type="entry name" value="Spo0E-like_sf"/>
</dbReference>
<dbReference type="InterPro" id="IPR036638">
    <property type="entry name" value="HLH_DNA-bd_sf"/>
</dbReference>
<evidence type="ECO:0000313" key="1">
    <source>
        <dbReference type="EMBL" id="MDY0395009.1"/>
    </source>
</evidence>
<name>A0ABU5C6R5_9BACI</name>
<sequence length="54" mass="6208">MPKVLLKEIEICRKEMIALANEHGLNSESVIHCSKKLDDLLNQYQKKKKSNALN</sequence>
<dbReference type="InterPro" id="IPR018540">
    <property type="entry name" value="Spo0E-like"/>
</dbReference>
<reference evidence="1 2" key="1">
    <citation type="submission" date="2023-10" db="EMBL/GenBank/DDBJ databases">
        <title>Virgibacillus halophilus 5B73C genome.</title>
        <authorList>
            <person name="Miliotis G."/>
            <person name="Sengupta P."/>
            <person name="Hameed A."/>
            <person name="Chuvochina M."/>
            <person name="Mcdonagh F."/>
            <person name="Simpson A.C."/>
            <person name="Singh N.K."/>
            <person name="Rekha P.D."/>
            <person name="Raman K."/>
            <person name="Hugenholtz P."/>
            <person name="Venkateswaran K."/>
        </authorList>
    </citation>
    <scope>NUCLEOTIDE SEQUENCE [LARGE SCALE GENOMIC DNA]</scope>
    <source>
        <strain evidence="1 2">5B73C</strain>
    </source>
</reference>
<proteinExistence type="predicted"/>
<dbReference type="PANTHER" id="PTHR41263:SF1">
    <property type="entry name" value="ASPARTYL-PHOSPHATE PHOSPHATASE YISI"/>
    <property type="match status" value="1"/>
</dbReference>
<evidence type="ECO:0000313" key="2">
    <source>
        <dbReference type="Proteomes" id="UP001281447"/>
    </source>
</evidence>
<dbReference type="SUPFAM" id="SSF140500">
    <property type="entry name" value="BAS1536-like"/>
    <property type="match status" value="1"/>
</dbReference>
<gene>
    <name evidence="1" type="ORF">RWE15_11960</name>
</gene>
<dbReference type="PANTHER" id="PTHR41263">
    <property type="entry name" value="ASPARTYL-PHOSPHATE PHOSPHATASE YISI"/>
    <property type="match status" value="1"/>
</dbReference>
<dbReference type="Gene3D" id="4.10.280.10">
    <property type="entry name" value="Helix-loop-helix DNA-binding domain"/>
    <property type="match status" value="1"/>
</dbReference>
<dbReference type="Pfam" id="PF09388">
    <property type="entry name" value="SpoOE-like"/>
    <property type="match status" value="1"/>
</dbReference>